<reference evidence="16" key="1">
    <citation type="submission" date="2011-11" db="EMBL/GenBank/DDBJ databases">
        <title>The Draft Genome of Spermophilus tridecemlineatus.</title>
        <authorList>
            <consortium name="The Broad Institute Genome Assembly &amp; Analysis Group"/>
            <consortium name="Computational R&amp;D Group"/>
            <consortium name="and Sequencing Platform"/>
            <person name="Di Palma F."/>
            <person name="Alfoldi J."/>
            <person name="Johnson J."/>
            <person name="Berlin A."/>
            <person name="Gnerre S."/>
            <person name="Jaffe D."/>
            <person name="MacCallum I."/>
            <person name="Young S."/>
            <person name="Walker B.J."/>
            <person name="Lindblad-Toh K."/>
        </authorList>
    </citation>
    <scope>NUCLEOTIDE SEQUENCE [LARGE SCALE GENOMIC DNA]</scope>
</reference>
<dbReference type="Pfam" id="PF00130">
    <property type="entry name" value="C1_1"/>
    <property type="match status" value="1"/>
</dbReference>
<dbReference type="InterPro" id="IPR046349">
    <property type="entry name" value="C1-like_sf"/>
</dbReference>
<evidence type="ECO:0000313" key="15">
    <source>
        <dbReference type="Ensembl" id="ENSSTOP00000032099.1"/>
    </source>
</evidence>
<sequence length="1022" mass="114823">MEDVGNDALLQLPVSQENKSLENISVDSVESSDGKGNFSPVELVNVLLKNTDSIELALSYAKTWSKYAKNIVSWVEKKLNLEMESTRNLVKLTEATRTNIALEEFMPLQSLFTSALLNDINNSHLLQQTNAALQANKFVQPLLGRIKKMEKQRRDMKELWKQEQNKVLKTEAALKKSMLLCMQHQDEYEKAKSSMFRAEEEHQCSCGGLAKNPNKQLEKKRKLEEEALQKVTVNLFQMQHLQAASLANSLQSLCDSAKLYDPGQEYSESVKATNSTEEEKVDGNVNKPLTNSSQKPRCGPADALEDVLHLPDNCNETEEDRCSKNADLTGDFHQKVPQTPSSGTMSSADDLDEREPPSPSEAGPSSLEAFKKPLMSKAAVTHKFRKLRFPTECRDCEGIVNVFQGVECEECLLVCHQQCLENLVIICGHQKLVGKIYLFGVKLTQVAKKEPDGIPFILKICVSEIEKRALCLQGIYRDIGNKAKTKKLFQALENGMHLVDLSEFHPNNICDVLKLYLQQLPEPLILFQLYKEFMNLAKEIQHANEEQETNKDNPNDKKYPNMCLEISQILLKSKDLLGQLPTSNFNSLHYLIIHLKQVVDHAEENKMTSRDLGVIFAPCLMKQRPTGVPITNATLVEYVNKTRLVEFLITHSQKIFNGSLQLQDVTCNTDVVAPQLSCPSKLVISPKEREIQRSMKSLYFSSKEDSHTANGESENFKSATSFEESECKQNTLEKCDACLIDNKELESSFQKMDDICGTTRPLILKSEVTTNNMQKHTPRTEIRPVNLPEDVVLLASPPTEKNSRNVGNVNSDKFCKNPTFEELNRKDTPTSVCSKFNVFDQQIPHKTRGQQREQNNLTAKTAMIVPSALQEKVTMSFRISGDHSSGATQPNTPARSAREVSERGSSNSCPLSLARAPKTLQPLHWTTFYKPRTPSNIRGTEERPASPSASTPPSTARTPLSHVEKPVVEADSTSTRPLQPGGKPKENSEEHGLPDVNPTCQRPRLKRMQQFEDLDDEIPQFV</sequence>
<dbReference type="GeneID" id="101977380"/>
<dbReference type="PROSITE" id="PS51741">
    <property type="entry name" value="F_BAR"/>
    <property type="match status" value="1"/>
</dbReference>
<keyword evidence="5" id="KW-0862">Zinc</keyword>
<evidence type="ECO:0000256" key="1">
    <source>
        <dbReference type="ARBA" id="ARBA00022468"/>
    </source>
</evidence>
<dbReference type="GO" id="GO:0005096">
    <property type="term" value="F:GTPase activator activity"/>
    <property type="evidence" value="ECO:0007669"/>
    <property type="project" value="UniProtKB-KW"/>
</dbReference>
<feature type="coiled-coil region" evidence="10">
    <location>
        <begin position="146"/>
        <end position="234"/>
    </location>
</feature>
<dbReference type="PANTHER" id="PTHR15228:SF7">
    <property type="entry name" value="RHO GTPASE-ACTIVATING PROTEIN 29"/>
    <property type="match status" value="1"/>
</dbReference>
<dbReference type="Ensembl" id="ENSSTOT00000040133.1">
    <property type="protein sequence ID" value="ENSSTOP00000032099.1"/>
    <property type="gene ID" value="ENSSTOG00000034098.1"/>
</dbReference>
<dbReference type="InterPro" id="IPR054713">
    <property type="entry name" value="GMIP/FCHO2-like_FCH"/>
</dbReference>
<name>A0A287DEY8_ICTTR</name>
<dbReference type="SUPFAM" id="SSF103657">
    <property type="entry name" value="BAR/IMD domain-like"/>
    <property type="match status" value="1"/>
</dbReference>
<protein>
    <recommendedName>
        <fullName evidence="7">Rho GTPase-activating protein 29</fullName>
    </recommendedName>
    <alternativeName>
        <fullName evidence="8">Rho-type GTPase-activating protein 29</fullName>
    </alternativeName>
</protein>
<dbReference type="Gene3D" id="1.10.555.10">
    <property type="entry name" value="Rho GTPase activation protein"/>
    <property type="match status" value="1"/>
</dbReference>
<dbReference type="InterPro" id="IPR031160">
    <property type="entry name" value="F_BAR_dom"/>
</dbReference>
<dbReference type="SMART" id="SM00324">
    <property type="entry name" value="RhoGAP"/>
    <property type="match status" value="1"/>
</dbReference>
<keyword evidence="1" id="KW-0343">GTPase activation</keyword>
<dbReference type="InterPro" id="IPR002219">
    <property type="entry name" value="PKC_DAG/PE"/>
</dbReference>
<evidence type="ECO:0000259" key="14">
    <source>
        <dbReference type="PROSITE" id="PS51741"/>
    </source>
</evidence>
<evidence type="ECO:0000256" key="4">
    <source>
        <dbReference type="ARBA" id="ARBA00022771"/>
    </source>
</evidence>
<dbReference type="Pfam" id="PF22699">
    <property type="entry name" value="GMIP-like_FCH"/>
    <property type="match status" value="1"/>
</dbReference>
<gene>
    <name evidence="15" type="primary">LOC101977380</name>
</gene>
<keyword evidence="16" id="KW-1185">Reference proteome</keyword>
<evidence type="ECO:0000313" key="16">
    <source>
        <dbReference type="Proteomes" id="UP000005215"/>
    </source>
</evidence>
<feature type="compositionally biased region" description="Polar residues" evidence="11">
    <location>
        <begin position="882"/>
        <end position="894"/>
    </location>
</feature>
<dbReference type="GO" id="GO:0005737">
    <property type="term" value="C:cytoplasm"/>
    <property type="evidence" value="ECO:0007669"/>
    <property type="project" value="TreeGrafter"/>
</dbReference>
<dbReference type="RefSeq" id="XP_040144946.1">
    <property type="nucleotide sequence ID" value="XM_040289012.1"/>
</dbReference>
<keyword evidence="6 9" id="KW-0175">Coiled coil</keyword>
<feature type="compositionally biased region" description="Low complexity" evidence="11">
    <location>
        <begin position="945"/>
        <end position="959"/>
    </location>
</feature>
<dbReference type="GO" id="GO:0008270">
    <property type="term" value="F:zinc ion binding"/>
    <property type="evidence" value="ECO:0007669"/>
    <property type="project" value="UniProtKB-KW"/>
</dbReference>
<evidence type="ECO:0000259" key="13">
    <source>
        <dbReference type="PROSITE" id="PS50238"/>
    </source>
</evidence>
<feature type="domain" description="Phorbol-ester/DAG-type" evidence="12">
    <location>
        <begin position="381"/>
        <end position="427"/>
    </location>
</feature>
<dbReference type="SUPFAM" id="SSF57889">
    <property type="entry name" value="Cysteine-rich domain"/>
    <property type="match status" value="1"/>
</dbReference>
<dbReference type="EMBL" id="AGTP01050211">
    <property type="status" value="NOT_ANNOTATED_CDS"/>
    <property type="molecule type" value="Genomic_DNA"/>
</dbReference>
<evidence type="ECO:0000259" key="12">
    <source>
        <dbReference type="PROSITE" id="PS50081"/>
    </source>
</evidence>
<dbReference type="Gene3D" id="1.20.1270.60">
    <property type="entry name" value="Arfaptin homology (AH) domain/BAR domain"/>
    <property type="match status" value="1"/>
</dbReference>
<dbReference type="PROSITE" id="PS00479">
    <property type="entry name" value="ZF_DAG_PE_1"/>
    <property type="match status" value="1"/>
</dbReference>
<dbReference type="InterPro" id="IPR027267">
    <property type="entry name" value="AH/BAR_dom_sf"/>
</dbReference>
<evidence type="ECO:0000256" key="10">
    <source>
        <dbReference type="SAM" id="Coils"/>
    </source>
</evidence>
<feature type="region of interest" description="Disordered" evidence="11">
    <location>
        <begin position="328"/>
        <end position="367"/>
    </location>
</feature>
<dbReference type="PROSITE" id="PS50081">
    <property type="entry name" value="ZF_DAG_PE_2"/>
    <property type="match status" value="1"/>
</dbReference>
<dbReference type="Proteomes" id="UP000005215">
    <property type="component" value="Unassembled WGS sequence"/>
</dbReference>
<evidence type="ECO:0000256" key="2">
    <source>
        <dbReference type="ARBA" id="ARBA00022553"/>
    </source>
</evidence>
<dbReference type="CDD" id="cd20816">
    <property type="entry name" value="C1_GMIP-like"/>
    <property type="match status" value="1"/>
</dbReference>
<dbReference type="GeneTree" id="ENSGT00950000183110"/>
<feature type="compositionally biased region" description="Basic and acidic residues" evidence="11">
    <location>
        <begin position="983"/>
        <end position="993"/>
    </location>
</feature>
<feature type="compositionally biased region" description="Polar residues" evidence="11">
    <location>
        <begin position="336"/>
        <end position="347"/>
    </location>
</feature>
<feature type="region of interest" description="Disordered" evidence="11">
    <location>
        <begin position="268"/>
        <end position="301"/>
    </location>
</feature>
<keyword evidence="3" id="KW-0479">Metal-binding</keyword>
<dbReference type="InterPro" id="IPR000198">
    <property type="entry name" value="RhoGAP_dom"/>
</dbReference>
<dbReference type="PANTHER" id="PTHR15228">
    <property type="entry name" value="SPERMATHECAL PHYSIOLOGY VARIANT"/>
    <property type="match status" value="1"/>
</dbReference>
<accession>A0A287DEY8</accession>
<feature type="domain" description="F-BAR" evidence="14">
    <location>
        <begin position="41"/>
        <end position="230"/>
    </location>
</feature>
<dbReference type="GO" id="GO:0007165">
    <property type="term" value="P:signal transduction"/>
    <property type="evidence" value="ECO:0007669"/>
    <property type="project" value="InterPro"/>
</dbReference>
<feature type="domain" description="Rho-GAP" evidence="13">
    <location>
        <begin position="441"/>
        <end position="656"/>
    </location>
</feature>
<dbReference type="SMART" id="SM00109">
    <property type="entry name" value="C1"/>
    <property type="match status" value="1"/>
</dbReference>
<dbReference type="EMBL" id="AGTP01050212">
    <property type="status" value="NOT_ANNOTATED_CDS"/>
    <property type="molecule type" value="Genomic_DNA"/>
</dbReference>
<proteinExistence type="predicted"/>
<dbReference type="SUPFAM" id="SSF48350">
    <property type="entry name" value="GTPase activation domain, GAP"/>
    <property type="match status" value="1"/>
</dbReference>
<dbReference type="STRING" id="43179.ENSSTOP00000032099"/>
<dbReference type="AlphaFoldDB" id="A0A287DEY8"/>
<dbReference type="Pfam" id="PF00620">
    <property type="entry name" value="RhoGAP"/>
    <property type="match status" value="1"/>
</dbReference>
<reference evidence="15" key="3">
    <citation type="submission" date="2025-09" db="UniProtKB">
        <authorList>
            <consortium name="Ensembl"/>
        </authorList>
    </citation>
    <scope>IDENTIFICATION</scope>
</reference>
<dbReference type="Gene3D" id="3.30.60.20">
    <property type="match status" value="1"/>
</dbReference>
<evidence type="ECO:0000256" key="9">
    <source>
        <dbReference type="PROSITE-ProRule" id="PRU01077"/>
    </source>
</evidence>
<evidence type="ECO:0000256" key="3">
    <source>
        <dbReference type="ARBA" id="ARBA00022723"/>
    </source>
</evidence>
<organism evidence="15 16">
    <name type="scientific">Ictidomys tridecemlineatus</name>
    <name type="common">Thirteen-lined ground squirrel</name>
    <name type="synonym">Spermophilus tridecemlineatus</name>
    <dbReference type="NCBI Taxonomy" id="43179"/>
    <lineage>
        <taxon>Eukaryota</taxon>
        <taxon>Metazoa</taxon>
        <taxon>Chordata</taxon>
        <taxon>Craniata</taxon>
        <taxon>Vertebrata</taxon>
        <taxon>Euteleostomi</taxon>
        <taxon>Mammalia</taxon>
        <taxon>Eutheria</taxon>
        <taxon>Euarchontoglires</taxon>
        <taxon>Glires</taxon>
        <taxon>Rodentia</taxon>
        <taxon>Sciuromorpha</taxon>
        <taxon>Sciuridae</taxon>
        <taxon>Xerinae</taxon>
        <taxon>Marmotini</taxon>
        <taxon>Ictidomys</taxon>
    </lineage>
</organism>
<evidence type="ECO:0000256" key="8">
    <source>
        <dbReference type="ARBA" id="ARBA00042921"/>
    </source>
</evidence>
<evidence type="ECO:0000256" key="6">
    <source>
        <dbReference type="ARBA" id="ARBA00023054"/>
    </source>
</evidence>
<keyword evidence="2" id="KW-0597">Phosphoprotein</keyword>
<evidence type="ECO:0000256" key="7">
    <source>
        <dbReference type="ARBA" id="ARBA00040783"/>
    </source>
</evidence>
<evidence type="ECO:0000256" key="11">
    <source>
        <dbReference type="SAM" id="MobiDB-lite"/>
    </source>
</evidence>
<dbReference type="GO" id="GO:0051056">
    <property type="term" value="P:regulation of small GTPase mediated signal transduction"/>
    <property type="evidence" value="ECO:0007669"/>
    <property type="project" value="UniProtKB-ARBA"/>
</dbReference>
<keyword evidence="4" id="KW-0863">Zinc-finger</keyword>
<evidence type="ECO:0000256" key="5">
    <source>
        <dbReference type="ARBA" id="ARBA00022833"/>
    </source>
</evidence>
<reference evidence="15" key="2">
    <citation type="submission" date="2025-08" db="UniProtKB">
        <authorList>
            <consortium name="Ensembl"/>
        </authorList>
    </citation>
    <scope>IDENTIFICATION</scope>
</reference>
<dbReference type="PROSITE" id="PS50238">
    <property type="entry name" value="RHOGAP"/>
    <property type="match status" value="1"/>
</dbReference>
<feature type="region of interest" description="Disordered" evidence="11">
    <location>
        <begin position="880"/>
        <end position="1004"/>
    </location>
</feature>
<dbReference type="InterPro" id="IPR051025">
    <property type="entry name" value="RhoGAP"/>
</dbReference>
<dbReference type="InParanoid" id="A0A287DEY8"/>
<dbReference type="InterPro" id="IPR008936">
    <property type="entry name" value="Rho_GTPase_activation_prot"/>
</dbReference>